<dbReference type="SUPFAM" id="SSF54631">
    <property type="entry name" value="CBS-domain pair"/>
    <property type="match status" value="1"/>
</dbReference>
<dbReference type="Proteomes" id="UP000322876">
    <property type="component" value="Unassembled WGS sequence"/>
</dbReference>
<comment type="caution">
    <text evidence="5">The sequence shown here is derived from an EMBL/GenBank/DDBJ whole genome shotgun (WGS) entry which is preliminary data.</text>
</comment>
<dbReference type="RefSeq" id="WP_149267219.1">
    <property type="nucleotide sequence ID" value="NZ_VFJB01000009.1"/>
</dbReference>
<evidence type="ECO:0000259" key="4">
    <source>
        <dbReference type="PROSITE" id="PS51371"/>
    </source>
</evidence>
<dbReference type="InterPro" id="IPR051257">
    <property type="entry name" value="Diverse_CBS-Domain"/>
</dbReference>
<keyword evidence="6" id="KW-1185">Reference proteome</keyword>
<dbReference type="PANTHER" id="PTHR43080:SF2">
    <property type="entry name" value="CBS DOMAIN-CONTAINING PROTEIN"/>
    <property type="match status" value="1"/>
</dbReference>
<dbReference type="PROSITE" id="PS51371">
    <property type="entry name" value="CBS"/>
    <property type="match status" value="2"/>
</dbReference>
<dbReference type="InterPro" id="IPR000644">
    <property type="entry name" value="CBS_dom"/>
</dbReference>
<name>A0A5A8F2F6_9BACT</name>
<dbReference type="PANTHER" id="PTHR43080">
    <property type="entry name" value="CBS DOMAIN-CONTAINING PROTEIN CBSX3, MITOCHONDRIAL"/>
    <property type="match status" value="1"/>
</dbReference>
<evidence type="ECO:0000313" key="5">
    <source>
        <dbReference type="EMBL" id="KAA0257075.1"/>
    </source>
</evidence>
<dbReference type="Gene3D" id="3.10.580.10">
    <property type="entry name" value="CBS-domain"/>
    <property type="match status" value="1"/>
</dbReference>
<dbReference type="InterPro" id="IPR018490">
    <property type="entry name" value="cNMP-bd_dom_sf"/>
</dbReference>
<dbReference type="InterPro" id="IPR014710">
    <property type="entry name" value="RmlC-like_jellyroll"/>
</dbReference>
<feature type="domain" description="Cyclic nucleotide-binding" evidence="3">
    <location>
        <begin position="15"/>
        <end position="132"/>
    </location>
</feature>
<feature type="domain" description="CBS" evidence="4">
    <location>
        <begin position="224"/>
        <end position="279"/>
    </location>
</feature>
<dbReference type="InterPro" id="IPR046342">
    <property type="entry name" value="CBS_dom_sf"/>
</dbReference>
<organism evidence="5 6">
    <name type="scientific">Deferribacter autotrophicus</name>
    <dbReference type="NCBI Taxonomy" id="500465"/>
    <lineage>
        <taxon>Bacteria</taxon>
        <taxon>Pseudomonadati</taxon>
        <taxon>Deferribacterota</taxon>
        <taxon>Deferribacteres</taxon>
        <taxon>Deferribacterales</taxon>
        <taxon>Deferribacteraceae</taxon>
        <taxon>Deferribacter</taxon>
    </lineage>
</organism>
<evidence type="ECO:0000259" key="3">
    <source>
        <dbReference type="PROSITE" id="PS50042"/>
    </source>
</evidence>
<evidence type="ECO:0000256" key="1">
    <source>
        <dbReference type="ARBA" id="ARBA00023122"/>
    </source>
</evidence>
<proteinExistence type="predicted"/>
<dbReference type="Pfam" id="PF00571">
    <property type="entry name" value="CBS"/>
    <property type="match status" value="2"/>
</dbReference>
<dbReference type="CDD" id="cd00038">
    <property type="entry name" value="CAP_ED"/>
    <property type="match status" value="1"/>
</dbReference>
<accession>A0A5A8F2F6</accession>
<keyword evidence="1 2" id="KW-0129">CBS domain</keyword>
<dbReference type="AlphaFoldDB" id="A0A5A8F2F6"/>
<dbReference type="InterPro" id="IPR018821">
    <property type="entry name" value="DUF294_put_nucleoTrafse_sb-bd"/>
</dbReference>
<gene>
    <name evidence="5" type="ORF">FHQ18_10935</name>
</gene>
<dbReference type="Gene3D" id="2.60.120.10">
    <property type="entry name" value="Jelly Rolls"/>
    <property type="match status" value="1"/>
</dbReference>
<dbReference type="Pfam" id="PF03445">
    <property type="entry name" value="DUF294"/>
    <property type="match status" value="1"/>
</dbReference>
<dbReference type="Pfam" id="PF00027">
    <property type="entry name" value="cNMP_binding"/>
    <property type="match status" value="1"/>
</dbReference>
<dbReference type="Pfam" id="PF10335">
    <property type="entry name" value="DUF294_C"/>
    <property type="match status" value="1"/>
</dbReference>
<dbReference type="SUPFAM" id="SSF51206">
    <property type="entry name" value="cAMP-binding domain-like"/>
    <property type="match status" value="1"/>
</dbReference>
<dbReference type="OrthoDB" id="9762536at2"/>
<dbReference type="PROSITE" id="PS50042">
    <property type="entry name" value="CNMP_BINDING_3"/>
    <property type="match status" value="1"/>
</dbReference>
<dbReference type="InterPro" id="IPR005105">
    <property type="entry name" value="GlnD_Uridyltrans_N"/>
</dbReference>
<dbReference type="EMBL" id="VFJB01000009">
    <property type="protein sequence ID" value="KAA0257075.1"/>
    <property type="molecule type" value="Genomic_DNA"/>
</dbReference>
<feature type="domain" description="CBS" evidence="4">
    <location>
        <begin position="157"/>
        <end position="218"/>
    </location>
</feature>
<dbReference type="SMART" id="SM00100">
    <property type="entry name" value="cNMP"/>
    <property type="match status" value="1"/>
</dbReference>
<protein>
    <submittedName>
        <fullName evidence="5">CBS domain-containing protein</fullName>
    </submittedName>
</protein>
<dbReference type="SMART" id="SM00116">
    <property type="entry name" value="CBS"/>
    <property type="match status" value="2"/>
</dbReference>
<sequence>MINDEILNLLTNFYLFQGIEPDRLKPVAKNAEIVTLSKGDVIFYKGDKYHRGVYLIVEGTVVYKSDFGHEDIVLKPGDFVGLTTFLGKSKYLVTAICEEDSTLVFFPEVCIYKLMDEYDDFRDRFNSMVLYRISQIKGDKGSEQLLSSTFKSIGSYMSSPVITVNENEGLVDACKLMSKYRIGSIVVVDDDENVKGLLSSKDVIHNFFDDFENNLKDLSLAKYMDHNPIMLPPEFPLVEAFSEIQRKNEDYAIVARRNKPLGIISGKDILRVLFRNSSIFSATIDSSSTLDELKINFNELYKIAENMINNSKLTSEILPVISTMHISIQRKIYNITAEQYLEETGVDVRLIKHAVIIMGSCARKEAMLDPDQDNGFIFPDNITEEEKKYLMEFGAKFSDNLEYVGYEKCIGNIMVTNPEMANTVSGWKEFIGGWVDNPGDKGIRWSSIVFDLSLLHGEERLVWELRDFILEKISKKPAFLLQILESDSNLRIPISIFGKFIVEKEGKYKGKINLKRAALSFIVDVTRAFTLYKKMTALNTVERLKTLQRHNVLSEEKTANVLNAYEVVTDIIFNNQVIQAKNGEEVNKFVNPNELSLFNQERLKEALHTISKYLTTGLRYFRGSPF</sequence>
<dbReference type="InterPro" id="IPR000595">
    <property type="entry name" value="cNMP-bd_dom"/>
</dbReference>
<dbReference type="GO" id="GO:0008773">
    <property type="term" value="F:[protein-PII] uridylyltransferase activity"/>
    <property type="evidence" value="ECO:0007669"/>
    <property type="project" value="InterPro"/>
</dbReference>
<dbReference type="CDD" id="cd05401">
    <property type="entry name" value="NT_GlnE_GlnD_like"/>
    <property type="match status" value="1"/>
</dbReference>
<evidence type="ECO:0000313" key="6">
    <source>
        <dbReference type="Proteomes" id="UP000322876"/>
    </source>
</evidence>
<reference evidence="5 6" key="1">
    <citation type="submission" date="2019-06" db="EMBL/GenBank/DDBJ databases">
        <title>Genomic insights into carbon and energy metabolism of Deferribacter autotrophicus revealed new metabolic traits in the phylum Deferribacteres.</title>
        <authorList>
            <person name="Slobodkin A.I."/>
            <person name="Slobodkina G.B."/>
            <person name="Allioux M."/>
            <person name="Alain K."/>
            <person name="Jebbar M."/>
            <person name="Shadrin V."/>
            <person name="Kublanov I.V."/>
            <person name="Toshchakov S.V."/>
            <person name="Bonch-Osmolovskaya E.A."/>
        </authorList>
    </citation>
    <scope>NUCLEOTIDE SEQUENCE [LARGE SCALE GENOMIC DNA]</scope>
    <source>
        <strain evidence="5 6">SL50</strain>
    </source>
</reference>
<evidence type="ECO:0000256" key="2">
    <source>
        <dbReference type="PROSITE-ProRule" id="PRU00703"/>
    </source>
</evidence>